<dbReference type="InterPro" id="IPR007267">
    <property type="entry name" value="GtrA_DPMS_TM"/>
</dbReference>
<dbReference type="SUPFAM" id="SSF53448">
    <property type="entry name" value="Nucleotide-diphospho-sugar transferases"/>
    <property type="match status" value="1"/>
</dbReference>
<evidence type="ECO:0008006" key="13">
    <source>
        <dbReference type="Google" id="ProtNLM"/>
    </source>
</evidence>
<comment type="subcellular location">
    <subcellularLocation>
        <location evidence="1">Membrane</location>
        <topology evidence="1">Multi-pass membrane protein</topology>
    </subcellularLocation>
</comment>
<dbReference type="Proteomes" id="UP000183605">
    <property type="component" value="Unassembled WGS sequence"/>
</dbReference>
<evidence type="ECO:0000256" key="7">
    <source>
        <dbReference type="ARBA" id="ARBA00023136"/>
    </source>
</evidence>
<gene>
    <name evidence="11" type="ORF">AUK18_02235</name>
</gene>
<proteinExistence type="inferred from homology"/>
<evidence type="ECO:0000256" key="4">
    <source>
        <dbReference type="ARBA" id="ARBA00022679"/>
    </source>
</evidence>
<feature type="transmembrane region" description="Helical" evidence="8">
    <location>
        <begin position="341"/>
        <end position="358"/>
    </location>
</feature>
<keyword evidence="5 8" id="KW-0812">Transmembrane</keyword>
<sequence>MKITIIIPTYNESTNIGSTLDNLELEFKKIPAQHQMEILVIDDNSPDGTEAIVKQKKNQYHNIILLPNPEKKGLGAAYIKAFKYALEKLNSDVVFEYDADGSHQPKYLPGMVEVLEKGADVVVGSRYIKGGSMPADWGLHRKLISYFGNLLARSVLWTWQYQDMTSGFRGTRTKFLKQVDLNNLLSRQFAYKIHLYYALHLLKAKIVEYPIEFIDRNKGKSKFPKNNIIDSLRVVFTLRLKQSEKLIKVMIVGGIGTLVQLLFFNLFRLKLGLSLAQNLAIEAAVVSNFVLNNLWTFKEKNFSFMRFVKFNILSLGSIVIQNLVLFFGIRILGQTLLIENGLVLLGIILGLIWNYLMYTKVVWKK</sequence>
<dbReference type="AlphaFoldDB" id="A0A1J5B5Q7"/>
<dbReference type="InterPro" id="IPR001173">
    <property type="entry name" value="Glyco_trans_2-like"/>
</dbReference>
<dbReference type="GO" id="GO:0009247">
    <property type="term" value="P:glycolipid biosynthetic process"/>
    <property type="evidence" value="ECO:0007669"/>
    <property type="project" value="TreeGrafter"/>
</dbReference>
<evidence type="ECO:0000313" key="12">
    <source>
        <dbReference type="Proteomes" id="UP000183605"/>
    </source>
</evidence>
<evidence type="ECO:0000256" key="6">
    <source>
        <dbReference type="ARBA" id="ARBA00022989"/>
    </source>
</evidence>
<comment type="caution">
    <text evidence="11">The sequence shown here is derived from an EMBL/GenBank/DDBJ whole genome shotgun (WGS) entry which is preliminary data.</text>
</comment>
<protein>
    <recommendedName>
        <fullName evidence="13">Glycosyltransferase 2-like domain-containing protein</fullName>
    </recommendedName>
</protein>
<evidence type="ECO:0000313" key="11">
    <source>
        <dbReference type="EMBL" id="OIP03322.1"/>
    </source>
</evidence>
<feature type="transmembrane region" description="Helical" evidence="8">
    <location>
        <begin position="246"/>
        <end position="267"/>
    </location>
</feature>
<reference evidence="11 12" key="1">
    <citation type="journal article" date="2016" name="Environ. Microbiol.">
        <title>Genomic resolution of a cold subsurface aquifer community provides metabolic insights for novel microbes adapted to high CO concentrations.</title>
        <authorList>
            <person name="Probst A.J."/>
            <person name="Castelle C.J."/>
            <person name="Singh A."/>
            <person name="Brown C.T."/>
            <person name="Anantharaman K."/>
            <person name="Sharon I."/>
            <person name="Hug L.A."/>
            <person name="Burstein D."/>
            <person name="Emerson J.B."/>
            <person name="Thomas B.C."/>
            <person name="Banfield J.F."/>
        </authorList>
    </citation>
    <scope>NUCLEOTIDE SEQUENCE [LARGE SCALE GENOMIC DNA]</scope>
    <source>
        <strain evidence="11">CG2_30_44_31</strain>
    </source>
</reference>
<evidence type="ECO:0000256" key="1">
    <source>
        <dbReference type="ARBA" id="ARBA00004141"/>
    </source>
</evidence>
<feature type="transmembrane region" description="Helical" evidence="8">
    <location>
        <begin position="279"/>
        <end position="295"/>
    </location>
</feature>
<dbReference type="FunFam" id="3.90.550.10:FF:000122">
    <property type="entry name" value="Dolichol-phosphate mannosyltransferase subunit 1"/>
    <property type="match status" value="1"/>
</dbReference>
<dbReference type="GO" id="GO:0016020">
    <property type="term" value="C:membrane"/>
    <property type="evidence" value="ECO:0007669"/>
    <property type="project" value="UniProtKB-SubCell"/>
</dbReference>
<dbReference type="EMBL" id="MNXQ01000042">
    <property type="protein sequence ID" value="OIP03322.1"/>
    <property type="molecule type" value="Genomic_DNA"/>
</dbReference>
<dbReference type="CDD" id="cd06442">
    <property type="entry name" value="DPM1_like"/>
    <property type="match status" value="1"/>
</dbReference>
<comment type="similarity">
    <text evidence="2">Belongs to the glycosyltransferase 2 family.</text>
</comment>
<dbReference type="GO" id="GO:0004582">
    <property type="term" value="F:dolichyl-phosphate beta-D-mannosyltransferase activity"/>
    <property type="evidence" value="ECO:0007669"/>
    <property type="project" value="InterPro"/>
</dbReference>
<dbReference type="InterPro" id="IPR039528">
    <property type="entry name" value="DPM1-like"/>
</dbReference>
<dbReference type="Pfam" id="PF04138">
    <property type="entry name" value="GtrA_DPMS_TM"/>
    <property type="match status" value="1"/>
</dbReference>
<feature type="transmembrane region" description="Helical" evidence="8">
    <location>
        <begin position="307"/>
        <end position="329"/>
    </location>
</feature>
<keyword evidence="3" id="KW-0328">Glycosyltransferase</keyword>
<dbReference type="Gene3D" id="3.90.550.10">
    <property type="entry name" value="Spore Coat Polysaccharide Biosynthesis Protein SpsA, Chain A"/>
    <property type="match status" value="1"/>
</dbReference>
<dbReference type="GO" id="GO:0000271">
    <property type="term" value="P:polysaccharide biosynthetic process"/>
    <property type="evidence" value="ECO:0007669"/>
    <property type="project" value="InterPro"/>
</dbReference>
<accession>A0A1J5B5Q7</accession>
<evidence type="ECO:0000259" key="9">
    <source>
        <dbReference type="Pfam" id="PF00535"/>
    </source>
</evidence>
<dbReference type="Pfam" id="PF00535">
    <property type="entry name" value="Glycos_transf_2"/>
    <property type="match status" value="1"/>
</dbReference>
<feature type="domain" description="GtrA/DPMS transmembrane" evidence="10">
    <location>
        <begin position="250"/>
        <end position="363"/>
    </location>
</feature>
<evidence type="ECO:0000259" key="10">
    <source>
        <dbReference type="Pfam" id="PF04138"/>
    </source>
</evidence>
<feature type="domain" description="Glycosyltransferase 2-like" evidence="9">
    <location>
        <begin position="4"/>
        <end position="178"/>
    </location>
</feature>
<keyword evidence="7 8" id="KW-0472">Membrane</keyword>
<dbReference type="InterPro" id="IPR029044">
    <property type="entry name" value="Nucleotide-diphossugar_trans"/>
</dbReference>
<keyword evidence="6 8" id="KW-1133">Transmembrane helix</keyword>
<name>A0A1J5B5Q7_9BACT</name>
<evidence type="ECO:0000256" key="3">
    <source>
        <dbReference type="ARBA" id="ARBA00022676"/>
    </source>
</evidence>
<organism evidence="11 12">
    <name type="scientific">Candidatus Beckwithbacteria bacterium CG2_30_44_31</name>
    <dbReference type="NCBI Taxonomy" id="1805035"/>
    <lineage>
        <taxon>Bacteria</taxon>
        <taxon>Candidatus Beckwithiibacteriota</taxon>
    </lineage>
</organism>
<keyword evidence="4" id="KW-0808">Transferase</keyword>
<dbReference type="PANTHER" id="PTHR43398">
    <property type="entry name" value="DOLICHOL-PHOSPHATE MANNOSYLTRANSFERASE SUBUNIT 1"/>
    <property type="match status" value="1"/>
</dbReference>
<dbReference type="PANTHER" id="PTHR43398:SF1">
    <property type="entry name" value="DOLICHOL-PHOSPHATE MANNOSYLTRANSFERASE SUBUNIT 1"/>
    <property type="match status" value="1"/>
</dbReference>
<evidence type="ECO:0000256" key="2">
    <source>
        <dbReference type="ARBA" id="ARBA00006739"/>
    </source>
</evidence>
<evidence type="ECO:0000256" key="5">
    <source>
        <dbReference type="ARBA" id="ARBA00022692"/>
    </source>
</evidence>
<evidence type="ECO:0000256" key="8">
    <source>
        <dbReference type="SAM" id="Phobius"/>
    </source>
</evidence>